<dbReference type="eggNOG" id="KOG4203">
    <property type="taxonomic scope" value="Eukaryota"/>
</dbReference>
<evidence type="ECO:0000313" key="3">
    <source>
        <dbReference type="Proteomes" id="UP000030693"/>
    </source>
</evidence>
<keyword evidence="3" id="KW-1185">Reference proteome</keyword>
<dbReference type="AlphaFoldDB" id="A0A058Z7R0"/>
<dbReference type="OrthoDB" id="106623at2759"/>
<evidence type="ECO:0000259" key="1">
    <source>
        <dbReference type="Pfam" id="PF00485"/>
    </source>
</evidence>
<accession>A0A058Z7R0</accession>
<protein>
    <recommendedName>
        <fullName evidence="1">Phosphoribulokinase/uridine kinase domain-containing protein</fullName>
    </recommendedName>
</protein>
<dbReference type="GO" id="GO:0005524">
    <property type="term" value="F:ATP binding"/>
    <property type="evidence" value="ECO:0007669"/>
    <property type="project" value="InterPro"/>
</dbReference>
<dbReference type="GeneID" id="20527369"/>
<dbReference type="GO" id="GO:0016301">
    <property type="term" value="F:kinase activity"/>
    <property type="evidence" value="ECO:0007669"/>
    <property type="project" value="InterPro"/>
</dbReference>
<dbReference type="Pfam" id="PF00485">
    <property type="entry name" value="PRK"/>
    <property type="match status" value="1"/>
</dbReference>
<sequence>AFDWDLLISVLQDIRAEKPVHIPHYDMKTSTRVPDQSVRIERPAVVLLEGILVLFDARVRGLLSMAIFVDEDSDTRLARR</sequence>
<dbReference type="Gene3D" id="3.40.50.300">
    <property type="entry name" value="P-loop containing nucleotide triphosphate hydrolases"/>
    <property type="match status" value="1"/>
</dbReference>
<proteinExistence type="predicted"/>
<dbReference type="SUPFAM" id="SSF52540">
    <property type="entry name" value="P-loop containing nucleoside triphosphate hydrolases"/>
    <property type="match status" value="1"/>
</dbReference>
<dbReference type="STRING" id="691883.A0A058Z7R0"/>
<gene>
    <name evidence="2" type="ORF">H696_02644</name>
</gene>
<organism evidence="2">
    <name type="scientific">Fonticula alba</name>
    <name type="common">Slime mold</name>
    <dbReference type="NCBI Taxonomy" id="691883"/>
    <lineage>
        <taxon>Eukaryota</taxon>
        <taxon>Rotosphaerida</taxon>
        <taxon>Fonticulaceae</taxon>
        <taxon>Fonticula</taxon>
    </lineage>
</organism>
<dbReference type="EMBL" id="KB932204">
    <property type="protein sequence ID" value="KCV70315.1"/>
    <property type="molecule type" value="Genomic_DNA"/>
</dbReference>
<name>A0A058Z7R0_FONAL</name>
<dbReference type="InterPro" id="IPR006083">
    <property type="entry name" value="PRK/URK"/>
</dbReference>
<feature type="non-terminal residue" evidence="2">
    <location>
        <position position="1"/>
    </location>
</feature>
<feature type="domain" description="Phosphoribulokinase/uridine kinase" evidence="1">
    <location>
        <begin position="1"/>
        <end position="80"/>
    </location>
</feature>
<reference evidence="2" key="1">
    <citation type="submission" date="2013-04" db="EMBL/GenBank/DDBJ databases">
        <title>The Genome Sequence of Fonticula alba ATCC 38817.</title>
        <authorList>
            <consortium name="The Broad Institute Genomics Platform"/>
            <person name="Russ C."/>
            <person name="Cuomo C."/>
            <person name="Burger G."/>
            <person name="Gray M.W."/>
            <person name="Holland P.W.H."/>
            <person name="King N."/>
            <person name="Lang F.B.F."/>
            <person name="Roger A.J."/>
            <person name="Ruiz-Trillo I."/>
            <person name="Brown M."/>
            <person name="Walker B."/>
            <person name="Young S."/>
            <person name="Zeng Q."/>
            <person name="Gargeya S."/>
            <person name="Fitzgerald M."/>
            <person name="Haas B."/>
            <person name="Abouelleil A."/>
            <person name="Allen A.W."/>
            <person name="Alvarado L."/>
            <person name="Arachchi H.M."/>
            <person name="Berlin A.M."/>
            <person name="Chapman S.B."/>
            <person name="Gainer-Dewar J."/>
            <person name="Goldberg J."/>
            <person name="Griggs A."/>
            <person name="Gujja S."/>
            <person name="Hansen M."/>
            <person name="Howarth C."/>
            <person name="Imamovic A."/>
            <person name="Ireland A."/>
            <person name="Larimer J."/>
            <person name="McCowan C."/>
            <person name="Murphy C."/>
            <person name="Pearson M."/>
            <person name="Poon T.W."/>
            <person name="Priest M."/>
            <person name="Roberts A."/>
            <person name="Saif S."/>
            <person name="Shea T."/>
            <person name="Sisk P."/>
            <person name="Sykes S."/>
            <person name="Wortman J."/>
            <person name="Nusbaum C."/>
            <person name="Birren B."/>
        </authorList>
    </citation>
    <scope>NUCLEOTIDE SEQUENCE [LARGE SCALE GENOMIC DNA]</scope>
    <source>
        <strain evidence="2">ATCC 38817</strain>
    </source>
</reference>
<feature type="non-terminal residue" evidence="2">
    <location>
        <position position="80"/>
    </location>
</feature>
<dbReference type="InterPro" id="IPR027417">
    <property type="entry name" value="P-loop_NTPase"/>
</dbReference>
<evidence type="ECO:0000313" key="2">
    <source>
        <dbReference type="EMBL" id="KCV70315.1"/>
    </source>
</evidence>
<dbReference type="PANTHER" id="PTHR10285">
    <property type="entry name" value="URIDINE KINASE"/>
    <property type="match status" value="1"/>
</dbReference>
<dbReference type="RefSeq" id="XP_009494831.1">
    <property type="nucleotide sequence ID" value="XM_009496556.1"/>
</dbReference>
<dbReference type="Proteomes" id="UP000030693">
    <property type="component" value="Unassembled WGS sequence"/>
</dbReference>